<dbReference type="AlphaFoldDB" id="A0AAD8K4H5"/>
<reference evidence="1" key="1">
    <citation type="journal article" date="2023" name="bioRxiv">
        <title>Improved chromosome-level genome assembly for marigold (Tagetes erecta).</title>
        <authorList>
            <person name="Jiang F."/>
            <person name="Yuan L."/>
            <person name="Wang S."/>
            <person name="Wang H."/>
            <person name="Xu D."/>
            <person name="Wang A."/>
            <person name="Fan W."/>
        </authorList>
    </citation>
    <scope>NUCLEOTIDE SEQUENCE</scope>
    <source>
        <strain evidence="1">WSJ</strain>
        <tissue evidence="1">Leaf</tissue>
    </source>
</reference>
<evidence type="ECO:0000313" key="1">
    <source>
        <dbReference type="EMBL" id="KAK1414191.1"/>
    </source>
</evidence>
<dbReference type="EMBL" id="JAUHHV010000008">
    <property type="protein sequence ID" value="KAK1414191.1"/>
    <property type="molecule type" value="Genomic_DNA"/>
</dbReference>
<protein>
    <submittedName>
        <fullName evidence="1">Uncharacterized protein</fullName>
    </submittedName>
</protein>
<gene>
    <name evidence="1" type="ORF">QVD17_29932</name>
</gene>
<keyword evidence="2" id="KW-1185">Reference proteome</keyword>
<organism evidence="1 2">
    <name type="scientific">Tagetes erecta</name>
    <name type="common">African marigold</name>
    <dbReference type="NCBI Taxonomy" id="13708"/>
    <lineage>
        <taxon>Eukaryota</taxon>
        <taxon>Viridiplantae</taxon>
        <taxon>Streptophyta</taxon>
        <taxon>Embryophyta</taxon>
        <taxon>Tracheophyta</taxon>
        <taxon>Spermatophyta</taxon>
        <taxon>Magnoliopsida</taxon>
        <taxon>eudicotyledons</taxon>
        <taxon>Gunneridae</taxon>
        <taxon>Pentapetalae</taxon>
        <taxon>asterids</taxon>
        <taxon>campanulids</taxon>
        <taxon>Asterales</taxon>
        <taxon>Asteraceae</taxon>
        <taxon>Asteroideae</taxon>
        <taxon>Heliantheae alliance</taxon>
        <taxon>Tageteae</taxon>
        <taxon>Tagetes</taxon>
    </lineage>
</organism>
<comment type="caution">
    <text evidence="1">The sequence shown here is derived from an EMBL/GenBank/DDBJ whole genome shotgun (WGS) entry which is preliminary data.</text>
</comment>
<name>A0AAD8K4H5_TARER</name>
<proteinExistence type="predicted"/>
<evidence type="ECO:0000313" key="2">
    <source>
        <dbReference type="Proteomes" id="UP001229421"/>
    </source>
</evidence>
<sequence>MMCACFRSDGGEGGSEARSKMLMIVDGEVVSDEGAAVVALVVTGESNEEGCVITIEASFKFTHHRFHRR</sequence>
<dbReference type="Proteomes" id="UP001229421">
    <property type="component" value="Unassembled WGS sequence"/>
</dbReference>
<accession>A0AAD8K4H5</accession>